<reference evidence="12 13" key="1">
    <citation type="submission" date="2018-05" db="EMBL/GenBank/DDBJ databases">
        <title>Genomic Encyclopedia of Type Strains, Phase IV (KMG-IV): sequencing the most valuable type-strain genomes for metagenomic binning, comparative biology and taxonomic classification.</title>
        <authorList>
            <person name="Goeker M."/>
        </authorList>
    </citation>
    <scope>NUCLEOTIDE SEQUENCE [LARGE SCALE GENOMIC DNA]</scope>
    <source>
        <strain evidence="12 13">DSM 22440</strain>
    </source>
</reference>
<dbReference type="GO" id="GO:0000287">
    <property type="term" value="F:magnesium ion binding"/>
    <property type="evidence" value="ECO:0007669"/>
    <property type="project" value="UniProtKB-UniRule"/>
</dbReference>
<dbReference type="GO" id="GO:0009228">
    <property type="term" value="P:thiamine biosynthetic process"/>
    <property type="evidence" value="ECO:0007669"/>
    <property type="project" value="UniProtKB-KW"/>
</dbReference>
<organism evidence="12 13">
    <name type="scientific">Streptohalobacillus salinus</name>
    <dbReference type="NCBI Taxonomy" id="621096"/>
    <lineage>
        <taxon>Bacteria</taxon>
        <taxon>Bacillati</taxon>
        <taxon>Bacillota</taxon>
        <taxon>Bacilli</taxon>
        <taxon>Bacillales</taxon>
        <taxon>Bacillaceae</taxon>
        <taxon>Streptohalobacillus</taxon>
    </lineage>
</organism>
<dbReference type="EMBL" id="QJJR01000010">
    <property type="protein sequence ID" value="PXW89221.1"/>
    <property type="molecule type" value="Genomic_DNA"/>
</dbReference>
<dbReference type="PRINTS" id="PR01099">
    <property type="entry name" value="HYETHTZKNASE"/>
</dbReference>
<keyword evidence="4 11" id="KW-0808">Transferase</keyword>
<evidence type="ECO:0000256" key="7">
    <source>
        <dbReference type="ARBA" id="ARBA00022777"/>
    </source>
</evidence>
<keyword evidence="7 11" id="KW-0418">Kinase</keyword>
<dbReference type="GO" id="GO:0005524">
    <property type="term" value="F:ATP binding"/>
    <property type="evidence" value="ECO:0007669"/>
    <property type="project" value="UniProtKB-UniRule"/>
</dbReference>
<dbReference type="UniPathway" id="UPA00060">
    <property type="reaction ID" value="UER00139"/>
</dbReference>
<dbReference type="GO" id="GO:0004417">
    <property type="term" value="F:hydroxyethylthiazole kinase activity"/>
    <property type="evidence" value="ECO:0007669"/>
    <property type="project" value="UniProtKB-UniRule"/>
</dbReference>
<keyword evidence="9 11" id="KW-0460">Magnesium</keyword>
<dbReference type="NCBIfam" id="NF006830">
    <property type="entry name" value="PRK09355.1"/>
    <property type="match status" value="1"/>
</dbReference>
<evidence type="ECO:0000256" key="5">
    <source>
        <dbReference type="ARBA" id="ARBA00022723"/>
    </source>
</evidence>
<keyword evidence="13" id="KW-1185">Reference proteome</keyword>
<keyword evidence="8 11" id="KW-0067">ATP-binding</keyword>
<dbReference type="NCBIfam" id="TIGR00694">
    <property type="entry name" value="thiM"/>
    <property type="match status" value="1"/>
</dbReference>
<dbReference type="Gene3D" id="3.40.1190.20">
    <property type="match status" value="1"/>
</dbReference>
<dbReference type="GO" id="GO:0009229">
    <property type="term" value="P:thiamine diphosphate biosynthetic process"/>
    <property type="evidence" value="ECO:0007669"/>
    <property type="project" value="UniProtKB-UniRule"/>
</dbReference>
<dbReference type="EC" id="2.7.1.50" evidence="11"/>
<feature type="binding site" evidence="11">
    <location>
        <position position="115"/>
    </location>
    <ligand>
        <name>ATP</name>
        <dbReference type="ChEBI" id="CHEBI:30616"/>
    </ligand>
</feature>
<dbReference type="Pfam" id="PF02110">
    <property type="entry name" value="HK"/>
    <property type="match status" value="1"/>
</dbReference>
<evidence type="ECO:0000256" key="4">
    <source>
        <dbReference type="ARBA" id="ARBA00022679"/>
    </source>
</evidence>
<proteinExistence type="inferred from homology"/>
<comment type="catalytic activity">
    <reaction evidence="1 11">
        <text>5-(2-hydroxyethyl)-4-methylthiazole + ATP = 4-methyl-5-(2-phosphooxyethyl)-thiazole + ADP + H(+)</text>
        <dbReference type="Rhea" id="RHEA:24212"/>
        <dbReference type="ChEBI" id="CHEBI:15378"/>
        <dbReference type="ChEBI" id="CHEBI:17957"/>
        <dbReference type="ChEBI" id="CHEBI:30616"/>
        <dbReference type="ChEBI" id="CHEBI:58296"/>
        <dbReference type="ChEBI" id="CHEBI:456216"/>
        <dbReference type="EC" id="2.7.1.50"/>
    </reaction>
</comment>
<evidence type="ECO:0000256" key="2">
    <source>
        <dbReference type="ARBA" id="ARBA00001946"/>
    </source>
</evidence>
<evidence type="ECO:0000256" key="9">
    <source>
        <dbReference type="ARBA" id="ARBA00022842"/>
    </source>
</evidence>
<keyword evidence="10 11" id="KW-0784">Thiamine biosynthesis</keyword>
<name>A0A2V3W8B7_9BACI</name>
<evidence type="ECO:0000256" key="1">
    <source>
        <dbReference type="ARBA" id="ARBA00001771"/>
    </source>
</evidence>
<comment type="cofactor">
    <cofactor evidence="2 11">
        <name>Mg(2+)</name>
        <dbReference type="ChEBI" id="CHEBI:18420"/>
    </cofactor>
</comment>
<evidence type="ECO:0000256" key="10">
    <source>
        <dbReference type="ARBA" id="ARBA00022977"/>
    </source>
</evidence>
<comment type="caution">
    <text evidence="12">The sequence shown here is derived from an EMBL/GenBank/DDBJ whole genome shotgun (WGS) entry which is preliminary data.</text>
</comment>
<comment type="function">
    <text evidence="11">Catalyzes the phosphorylation of the hydroxyl group of 4-methyl-5-beta-hydroxyethylthiazole (THZ).</text>
</comment>
<dbReference type="PIRSF" id="PIRSF000513">
    <property type="entry name" value="Thz_kinase"/>
    <property type="match status" value="1"/>
</dbReference>
<dbReference type="InterPro" id="IPR029056">
    <property type="entry name" value="Ribokinase-like"/>
</dbReference>
<sequence>MVTIERIRVKSPLVHSITNQVVMNFTANGLLALGARPVMADDRGEVAEMTAQSDALLINIGTLTERTKESMFIAGKKANECGIPIVLDPVGVGATAYRKETVRQLLASIDIALVKGNSSEIYTLCYGESKGRGVDADAAEDAFQLTKDFYRKYGTVALVTGEEDVLYTEGAWFVSKTGTKQLSLITGTGCLLGAVIASFLAVDQDVTKVVLEAVSFYTVASERAEKNSHGPGSFQMHMLDALHHLSVSEWEADKQTVVIADV</sequence>
<protein>
    <recommendedName>
        <fullName evidence="11">Hydroxyethylthiazole kinase</fullName>
        <ecNumber evidence="11">2.7.1.50</ecNumber>
    </recommendedName>
    <alternativeName>
        <fullName evidence="11">4-methyl-5-beta-hydroxyethylthiazole kinase</fullName>
        <shortName evidence="11">TH kinase</shortName>
        <shortName evidence="11">Thz kinase</shortName>
    </alternativeName>
</protein>
<dbReference type="Proteomes" id="UP000247922">
    <property type="component" value="Unassembled WGS sequence"/>
</dbReference>
<evidence type="ECO:0000256" key="3">
    <source>
        <dbReference type="ARBA" id="ARBA00004868"/>
    </source>
</evidence>
<evidence type="ECO:0000313" key="12">
    <source>
        <dbReference type="EMBL" id="PXW89221.1"/>
    </source>
</evidence>
<keyword evidence="6 11" id="KW-0547">Nucleotide-binding</keyword>
<keyword evidence="5 11" id="KW-0479">Metal-binding</keyword>
<dbReference type="AlphaFoldDB" id="A0A2V3W8B7"/>
<feature type="binding site" evidence="11">
    <location>
        <position position="39"/>
    </location>
    <ligand>
        <name>substrate</name>
    </ligand>
</feature>
<feature type="binding site" evidence="11">
    <location>
        <position position="160"/>
    </location>
    <ligand>
        <name>ATP</name>
        <dbReference type="ChEBI" id="CHEBI:30616"/>
    </ligand>
</feature>
<evidence type="ECO:0000256" key="11">
    <source>
        <dbReference type="HAMAP-Rule" id="MF_00228"/>
    </source>
</evidence>
<accession>A0A2V3W8B7</accession>
<evidence type="ECO:0000313" key="13">
    <source>
        <dbReference type="Proteomes" id="UP000247922"/>
    </source>
</evidence>
<comment type="pathway">
    <text evidence="3 11">Cofactor biosynthesis; thiamine diphosphate biosynthesis; 4-methyl-5-(2-phosphoethyl)-thiazole from 5-(2-hydroxyethyl)-4-methylthiazole: step 1/1.</text>
</comment>
<dbReference type="SUPFAM" id="SSF53613">
    <property type="entry name" value="Ribokinase-like"/>
    <property type="match status" value="1"/>
</dbReference>
<feature type="binding site" evidence="11">
    <location>
        <position position="187"/>
    </location>
    <ligand>
        <name>substrate</name>
    </ligand>
</feature>
<evidence type="ECO:0000256" key="8">
    <source>
        <dbReference type="ARBA" id="ARBA00022840"/>
    </source>
</evidence>
<gene>
    <name evidence="11" type="primary">thiM</name>
    <name evidence="12" type="ORF">DES38_11083</name>
</gene>
<evidence type="ECO:0000256" key="6">
    <source>
        <dbReference type="ARBA" id="ARBA00022741"/>
    </source>
</evidence>
<dbReference type="InterPro" id="IPR000417">
    <property type="entry name" value="Hyethyz_kinase"/>
</dbReference>
<dbReference type="RefSeq" id="WP_245881996.1">
    <property type="nucleotide sequence ID" value="NZ_QJJR01000010.1"/>
</dbReference>
<dbReference type="CDD" id="cd01170">
    <property type="entry name" value="THZ_kinase"/>
    <property type="match status" value="1"/>
</dbReference>
<dbReference type="HAMAP" id="MF_00228">
    <property type="entry name" value="Thz_kinase"/>
    <property type="match status" value="1"/>
</dbReference>
<comment type="similarity">
    <text evidence="11">Belongs to the Thz kinase family.</text>
</comment>